<keyword evidence="4" id="KW-1185">Reference proteome</keyword>
<feature type="compositionally biased region" description="Low complexity" evidence="2">
    <location>
        <begin position="682"/>
        <end position="717"/>
    </location>
</feature>
<organism evidence="3 4">
    <name type="scientific">Paramecium sonneborni</name>
    <dbReference type="NCBI Taxonomy" id="65129"/>
    <lineage>
        <taxon>Eukaryota</taxon>
        <taxon>Sar</taxon>
        <taxon>Alveolata</taxon>
        <taxon>Ciliophora</taxon>
        <taxon>Intramacronucleata</taxon>
        <taxon>Oligohymenophorea</taxon>
        <taxon>Peniculida</taxon>
        <taxon>Parameciidae</taxon>
        <taxon>Paramecium</taxon>
    </lineage>
</organism>
<proteinExistence type="predicted"/>
<protein>
    <recommendedName>
        <fullName evidence="5">G domain-containing protein</fullName>
    </recommendedName>
</protein>
<evidence type="ECO:0000256" key="2">
    <source>
        <dbReference type="SAM" id="MobiDB-lite"/>
    </source>
</evidence>
<feature type="region of interest" description="Disordered" evidence="2">
    <location>
        <begin position="682"/>
        <end position="726"/>
    </location>
</feature>
<feature type="coiled-coil region" evidence="1">
    <location>
        <begin position="309"/>
        <end position="338"/>
    </location>
</feature>
<evidence type="ECO:0000256" key="1">
    <source>
        <dbReference type="SAM" id="Coils"/>
    </source>
</evidence>
<reference evidence="3" key="1">
    <citation type="submission" date="2021-01" db="EMBL/GenBank/DDBJ databases">
        <authorList>
            <consortium name="Genoscope - CEA"/>
            <person name="William W."/>
        </authorList>
    </citation>
    <scope>NUCLEOTIDE SEQUENCE</scope>
</reference>
<name>A0A8S1Q8H7_9CILI</name>
<keyword evidence="1" id="KW-0175">Coiled coil</keyword>
<dbReference type="OrthoDB" id="304555at2759"/>
<evidence type="ECO:0000313" key="3">
    <source>
        <dbReference type="EMBL" id="CAD8111909.1"/>
    </source>
</evidence>
<accession>A0A8S1Q8H7</accession>
<dbReference type="EMBL" id="CAJJDN010000099">
    <property type="protein sequence ID" value="CAD8111909.1"/>
    <property type="molecule type" value="Genomic_DNA"/>
</dbReference>
<dbReference type="AlphaFoldDB" id="A0A8S1Q8H7"/>
<evidence type="ECO:0000313" key="4">
    <source>
        <dbReference type="Proteomes" id="UP000692954"/>
    </source>
</evidence>
<gene>
    <name evidence="3" type="ORF">PSON_ATCC_30995.1.T0990118</name>
</gene>
<sequence>MSYTLLNGEKVKERILQKLNYKGDEDRKKQLDLYLDELNKLGFYIELLPQIEPKFFVEKQGFSIKEALILTRGEKQVRPTDEEINQLKYDEETNILKLEFQNIPFENQNKKQYILILGPPNRGKTTFIFNIINNIFNVQYNSMYRVKKKAQEQKEYFDEYHIQISGKNYVFVDFRGIGDLKLDFLGLDQTGHTNLYVQILVYIKDKLKENSTIAAIFYINSSSINRLSEDESYCLQRFFEMIPKTIIQNNKFFLILTYCTDNQPKMTIYEKSSSTPQDLKNLISTKNLAQELKFWYGINNKPLYEPIILQEEQQDLQQQQKENQNDSLSKELQELIKNIEINDNGCLNPQGDANDGHELVENQDDQQNQIAENKQQVELGEGQLQKFQYNLMTNVIKEIIQKVDKLSHQNDNQKILKFFENQLKYENDILDLLKIYQSKKSPEQIQKEEMKQFTTTYLVYEFKQLQEKEIIITKKGSKVLMCNVCHLKCHLNCYMRSAEDRVRICRKFNENLECTKCQKNQKEGNKVKKCGPSDHILLGLGQEIFKKTQITLINYVNYSNIKNYLPLNKKSKALNRLKQTAAIKAQLSYQDQIQKIKVNISSSIQSNESEENCINIDLNKRAKYLDAMMIQLENNNQNGDGFYQKLQEQIEIYKNFEKQKNNHNNNGLNVLETQLINLQSQPLNQQQPQQQSPKQQQPQQQSPQQQQPQNLSLGNSSISQQQNSYMSFRQQQSFLQNNEFNNNRQQQNDEPQQQQLQNSAMFNILNDQQPLITQN</sequence>
<comment type="caution">
    <text evidence="3">The sequence shown here is derived from an EMBL/GenBank/DDBJ whole genome shotgun (WGS) entry which is preliminary data.</text>
</comment>
<dbReference type="Proteomes" id="UP000692954">
    <property type="component" value="Unassembled WGS sequence"/>
</dbReference>
<evidence type="ECO:0008006" key="5">
    <source>
        <dbReference type="Google" id="ProtNLM"/>
    </source>
</evidence>